<dbReference type="InterPro" id="IPR006530">
    <property type="entry name" value="YD"/>
</dbReference>
<evidence type="ECO:0000313" key="7">
    <source>
        <dbReference type="EMBL" id="REE81237.1"/>
    </source>
</evidence>
<keyword evidence="3 5" id="KW-0732">Signal</keyword>
<name>A0A3D9RN64_9BACL</name>
<feature type="compositionally biased region" description="Polar residues" evidence="4">
    <location>
        <begin position="148"/>
        <end position="165"/>
    </location>
</feature>
<dbReference type="InterPro" id="IPR003961">
    <property type="entry name" value="FN3_dom"/>
</dbReference>
<evidence type="ECO:0000256" key="1">
    <source>
        <dbReference type="ARBA" id="ARBA00004613"/>
    </source>
</evidence>
<proteinExistence type="predicted"/>
<protein>
    <submittedName>
        <fullName evidence="7">YD repeat-containing protein</fullName>
    </submittedName>
</protein>
<dbReference type="RefSeq" id="WP_116190172.1">
    <property type="nucleotide sequence ID" value="NZ_QTTN01000019.1"/>
</dbReference>
<comment type="subcellular location">
    <subcellularLocation>
        <location evidence="1">Secreted</location>
    </subcellularLocation>
</comment>
<feature type="domain" description="Fibronectin type-III" evidence="6">
    <location>
        <begin position="863"/>
        <end position="947"/>
    </location>
</feature>
<dbReference type="EMBL" id="QTTN01000019">
    <property type="protein sequence ID" value="REE81237.1"/>
    <property type="molecule type" value="Genomic_DNA"/>
</dbReference>
<dbReference type="InterPro" id="IPR031325">
    <property type="entry name" value="RHS_repeat"/>
</dbReference>
<feature type="region of interest" description="Disordered" evidence="4">
    <location>
        <begin position="128"/>
        <end position="271"/>
    </location>
</feature>
<evidence type="ECO:0000256" key="4">
    <source>
        <dbReference type="SAM" id="MobiDB-lite"/>
    </source>
</evidence>
<dbReference type="NCBIfam" id="TIGR01643">
    <property type="entry name" value="YD_repeat_2x"/>
    <property type="match status" value="3"/>
</dbReference>
<evidence type="ECO:0000256" key="2">
    <source>
        <dbReference type="ARBA" id="ARBA00022525"/>
    </source>
</evidence>
<dbReference type="Proteomes" id="UP000256304">
    <property type="component" value="Unassembled WGS sequence"/>
</dbReference>
<dbReference type="InterPro" id="IPR045351">
    <property type="entry name" value="DUF6531"/>
</dbReference>
<organism evidence="7 8">
    <name type="scientific">Paenibacillus taihuensis</name>
    <dbReference type="NCBI Taxonomy" id="1156355"/>
    <lineage>
        <taxon>Bacteria</taxon>
        <taxon>Bacillati</taxon>
        <taxon>Bacillota</taxon>
        <taxon>Bacilli</taxon>
        <taxon>Bacillales</taxon>
        <taxon>Paenibacillaceae</taxon>
        <taxon>Paenibacillus</taxon>
    </lineage>
</organism>
<comment type="caution">
    <text evidence="7">The sequence shown here is derived from an EMBL/GenBank/DDBJ whole genome shotgun (WGS) entry which is preliminary data.</text>
</comment>
<dbReference type="GO" id="GO:0005576">
    <property type="term" value="C:extracellular region"/>
    <property type="evidence" value="ECO:0007669"/>
    <property type="project" value="UniProtKB-SubCell"/>
</dbReference>
<keyword evidence="8" id="KW-1185">Reference proteome</keyword>
<gene>
    <name evidence="7" type="ORF">A8990_11971</name>
</gene>
<sequence length="988" mass="108492">MAKVKKKFFRVSTLLVSLGLVFNCLSSSTTNAVPIDAEGNPELISATEVSELPTKLPKDKQELVSKRTKYSTRYLNRDGSYTEEVFKEPQFYLDKVDNKWKKIDNTLKKSGKKNKKFESAANDIIFSFSEESSPSDTEAVTDPDNIEQESGTNPNNTEQETSTGSDIIEQEPNTNTENTTTPVEQENTELPLQEEATDITTQTETDMAVSSDQEGTVETEAPDSSDQEIVITEPASPVQTEQGGSKGASESVKQTDSLVSVEENDNSVGFTPVGAEQVQGVVKDNQITYPNLFPATDARYTTNGDSLKEDLILHSFTNNIFSFELNLNGVTPNMENDGTISFKDLNGDTKWYFDKPFMDDANGKHSDDVRLELREDNGKTYVDVVADSAFLQEADTVYPVTIDPTISNSDVMRDTFISSTNPNTAYSSAAKMYTGKHSTYGTTRTLVQWYLPSLPNSAEISTATFKAYQSNTSATTNATIDLFRITDYWTGTGATWNNPPTIPASPYASVTSNVVGGYYTWDVSNLVKDWYSGARPNYGFLLKQQNESTTTYRSFSSVNDTANLPVLTINYNIDPIGIGPNWFTTEDGVNPTNGNLVKQQMDFDLVRTYNSKQSSIAGIFGYGWLVNAEMHLERNVAGPVALMDEDGTRHYFGQDGGYVAPDGIYADLVKNADDTYMLTAKDGTVIDFTTDGKLSKITETTGNTKSYAYGPNGKLSTINDAARGITTFEYGTNGYVSKVTDPENRSFNYSYDASKNLRTVTDANGNVTAFEYDSAHNMTKITDPNNTVRTIDYVSEQVTKYFTTFTTGGVVDTNTSNYSYDAANMMTSVTDDEGNRTDYHYNADKIIDNVTQVSADDHVPPTPVTNLRASASGATGITLAWDAATDNVAVSGYEIYQDGTLVGSSMEPTWSASDLTPGYSYEFSVVALDAAGNRSTETSVTASTLSYKNPVYEYDASNRLIRITYDTGAVYEYSYDNNGNLLKVTKTN</sequence>
<keyword evidence="2" id="KW-0964">Secreted</keyword>
<dbReference type="Gene3D" id="2.180.10.10">
    <property type="entry name" value="RHS repeat-associated core"/>
    <property type="match status" value="1"/>
</dbReference>
<dbReference type="Pfam" id="PF05593">
    <property type="entry name" value="RHS_repeat"/>
    <property type="match status" value="2"/>
</dbReference>
<evidence type="ECO:0000256" key="5">
    <source>
        <dbReference type="SAM" id="SignalP"/>
    </source>
</evidence>
<accession>A0A3D9RN64</accession>
<dbReference type="SUPFAM" id="SSF49265">
    <property type="entry name" value="Fibronectin type III"/>
    <property type="match status" value="1"/>
</dbReference>
<reference evidence="7 8" key="1">
    <citation type="submission" date="2018-08" db="EMBL/GenBank/DDBJ databases">
        <title>Genomic Encyclopedia of Type Strains, Phase III (KMG-III): the genomes of soil and plant-associated and newly described type strains.</title>
        <authorList>
            <person name="Whitman W."/>
        </authorList>
    </citation>
    <scope>NUCLEOTIDE SEQUENCE [LARGE SCALE GENOMIC DNA]</scope>
    <source>
        <strain evidence="7 8">CGMCC 1.10966</strain>
    </source>
</reference>
<evidence type="ECO:0000259" key="6">
    <source>
        <dbReference type="PROSITE" id="PS50853"/>
    </source>
</evidence>
<dbReference type="Pfam" id="PF24517">
    <property type="entry name" value="CBM96"/>
    <property type="match status" value="1"/>
</dbReference>
<feature type="compositionally biased region" description="Low complexity" evidence="4">
    <location>
        <begin position="170"/>
        <end position="189"/>
    </location>
</feature>
<dbReference type="Pfam" id="PF00041">
    <property type="entry name" value="fn3"/>
    <property type="match status" value="1"/>
</dbReference>
<dbReference type="NCBIfam" id="NF033679">
    <property type="entry name" value="DNRLRE_dom"/>
    <property type="match status" value="1"/>
</dbReference>
<dbReference type="Pfam" id="PF20148">
    <property type="entry name" value="DUF6531"/>
    <property type="match status" value="1"/>
</dbReference>
<dbReference type="OrthoDB" id="315328at2"/>
<feature type="chain" id="PRO_5039478839" evidence="5">
    <location>
        <begin position="33"/>
        <end position="988"/>
    </location>
</feature>
<dbReference type="SMART" id="SM00060">
    <property type="entry name" value="FN3"/>
    <property type="match status" value="1"/>
</dbReference>
<feature type="compositionally biased region" description="Polar residues" evidence="4">
    <location>
        <begin position="198"/>
        <end position="214"/>
    </location>
</feature>
<feature type="compositionally biased region" description="Acidic residues" evidence="4">
    <location>
        <begin position="215"/>
        <end position="226"/>
    </location>
</feature>
<dbReference type="InterPro" id="IPR055372">
    <property type="entry name" value="CBM96"/>
</dbReference>
<evidence type="ECO:0000313" key="8">
    <source>
        <dbReference type="Proteomes" id="UP000256304"/>
    </source>
</evidence>
<evidence type="ECO:0000256" key="3">
    <source>
        <dbReference type="ARBA" id="ARBA00022729"/>
    </source>
</evidence>
<dbReference type="InterPro" id="IPR036116">
    <property type="entry name" value="FN3_sf"/>
</dbReference>
<dbReference type="PROSITE" id="PS50853">
    <property type="entry name" value="FN3"/>
    <property type="match status" value="1"/>
</dbReference>
<feature type="signal peptide" evidence="5">
    <location>
        <begin position="1"/>
        <end position="32"/>
    </location>
</feature>
<dbReference type="AlphaFoldDB" id="A0A3D9RN64"/>
<dbReference type="CDD" id="cd00063">
    <property type="entry name" value="FN3"/>
    <property type="match status" value="1"/>
</dbReference>